<sequence>MSSRTPTPHNGEGGMRMDDERTPARAPLNPAMNKYNIVMDKAIYEGNFYIVDILVDKLFARAADDPIDIRALHKLRKAVQ</sequence>
<dbReference type="Proteomes" id="UP000054560">
    <property type="component" value="Unassembled WGS sequence"/>
</dbReference>
<evidence type="ECO:0000313" key="2">
    <source>
        <dbReference type="EMBL" id="KNC78273.1"/>
    </source>
</evidence>
<organism evidence="2 3">
    <name type="scientific">Sphaeroforma arctica JP610</name>
    <dbReference type="NCBI Taxonomy" id="667725"/>
    <lineage>
        <taxon>Eukaryota</taxon>
        <taxon>Ichthyosporea</taxon>
        <taxon>Ichthyophonida</taxon>
        <taxon>Sphaeroforma</taxon>
    </lineage>
</organism>
<name>A0A0L0FQJ3_9EUKA</name>
<gene>
    <name evidence="2" type="ORF">SARC_09292</name>
</gene>
<protein>
    <submittedName>
        <fullName evidence="2">Uncharacterized protein</fullName>
    </submittedName>
</protein>
<dbReference type="AlphaFoldDB" id="A0A0L0FQJ3"/>
<evidence type="ECO:0000313" key="3">
    <source>
        <dbReference type="Proteomes" id="UP000054560"/>
    </source>
</evidence>
<feature type="non-terminal residue" evidence="2">
    <location>
        <position position="80"/>
    </location>
</feature>
<evidence type="ECO:0000256" key="1">
    <source>
        <dbReference type="SAM" id="MobiDB-lite"/>
    </source>
</evidence>
<dbReference type="EMBL" id="KQ242524">
    <property type="protein sequence ID" value="KNC78273.1"/>
    <property type="molecule type" value="Genomic_DNA"/>
</dbReference>
<dbReference type="RefSeq" id="XP_014152175.1">
    <property type="nucleotide sequence ID" value="XM_014296700.1"/>
</dbReference>
<proteinExistence type="predicted"/>
<keyword evidence="3" id="KW-1185">Reference proteome</keyword>
<accession>A0A0L0FQJ3</accession>
<feature type="region of interest" description="Disordered" evidence="1">
    <location>
        <begin position="1"/>
        <end position="28"/>
    </location>
</feature>
<reference evidence="2 3" key="1">
    <citation type="submission" date="2011-02" db="EMBL/GenBank/DDBJ databases">
        <title>The Genome Sequence of Sphaeroforma arctica JP610.</title>
        <authorList>
            <consortium name="The Broad Institute Genome Sequencing Platform"/>
            <person name="Russ C."/>
            <person name="Cuomo C."/>
            <person name="Young S.K."/>
            <person name="Zeng Q."/>
            <person name="Gargeya S."/>
            <person name="Alvarado L."/>
            <person name="Berlin A."/>
            <person name="Chapman S.B."/>
            <person name="Chen Z."/>
            <person name="Freedman E."/>
            <person name="Gellesch M."/>
            <person name="Goldberg J."/>
            <person name="Griggs A."/>
            <person name="Gujja S."/>
            <person name="Heilman E."/>
            <person name="Heiman D."/>
            <person name="Howarth C."/>
            <person name="Mehta T."/>
            <person name="Neiman D."/>
            <person name="Pearson M."/>
            <person name="Roberts A."/>
            <person name="Saif S."/>
            <person name="Shea T."/>
            <person name="Shenoy N."/>
            <person name="Sisk P."/>
            <person name="Stolte C."/>
            <person name="Sykes S."/>
            <person name="White J."/>
            <person name="Yandava C."/>
            <person name="Burger G."/>
            <person name="Gray M.W."/>
            <person name="Holland P.W.H."/>
            <person name="King N."/>
            <person name="Lang F.B.F."/>
            <person name="Roger A.J."/>
            <person name="Ruiz-Trillo I."/>
            <person name="Haas B."/>
            <person name="Nusbaum C."/>
            <person name="Birren B."/>
        </authorList>
    </citation>
    <scope>NUCLEOTIDE SEQUENCE [LARGE SCALE GENOMIC DNA]</scope>
    <source>
        <strain evidence="2 3">JP610</strain>
    </source>
</reference>
<dbReference type="GeneID" id="25909796"/>